<dbReference type="PANTHER" id="PTHR48046:SF6">
    <property type="entry name" value="GLYCOSYLTRANSFERASE"/>
    <property type="match status" value="1"/>
</dbReference>
<sequence length="480" mass="52608">MAEAPMAPIQSQNPHIAILPSPGMGHLIPLVEFAKRLILRHQFSVSLILPTDGPISNAQKIFLNSLPSSMDYQLLPAVNLDDLPQDVKIETRISLTVTRSLPSLREVFKSIIESKKTVALVVDLFGTDAFDVAIDFKVSPYIFYPSTAMALSLFLYLPTLDGTVSCEYRDLPDPLQIPGCIPIHGKDLLDPVQDRKNEAYRWLLHHSKRYGMAEGIVANSFKELEGGAIRALQEEEPGKPPVYPVGPLIQMDSGSKVDGSECLTWLDEQPRGSVLYISFGSGGTLCHEQLTELASGLEMSEQRFLWVIRCPNDKIANATFFNLQDSTNPLDFLPKGFLEKIKGLGLVVPNWAPQAQILSHESTGGFLTHCGWNSTLESVVHGVPLIAWPLYAEQKMNAVMLSGDIKVALRPKANEESGLVGRLEIAKVVKGLMEGEEGKGVRSRMRDLKDAAAKVLSEDGSSTKALAELASKLKKKASNN</sequence>
<evidence type="ECO:0000313" key="7">
    <source>
        <dbReference type="Proteomes" id="UP000823775"/>
    </source>
</evidence>
<dbReference type="PROSITE" id="PS00375">
    <property type="entry name" value="UDPGT"/>
    <property type="match status" value="1"/>
</dbReference>
<accession>A0ABS8UHZ4</accession>
<dbReference type="InterPro" id="IPR002213">
    <property type="entry name" value="UDP_glucos_trans"/>
</dbReference>
<evidence type="ECO:0000256" key="1">
    <source>
        <dbReference type="ARBA" id="ARBA00009995"/>
    </source>
</evidence>
<dbReference type="SUPFAM" id="SSF53756">
    <property type="entry name" value="UDP-Glycosyltransferase/glycogen phosphorylase"/>
    <property type="match status" value="1"/>
</dbReference>
<reference evidence="6 7" key="1">
    <citation type="journal article" date="2021" name="BMC Genomics">
        <title>Datura genome reveals duplications of psychoactive alkaloid biosynthetic genes and high mutation rate following tissue culture.</title>
        <authorList>
            <person name="Rajewski A."/>
            <person name="Carter-House D."/>
            <person name="Stajich J."/>
            <person name="Litt A."/>
        </authorList>
    </citation>
    <scope>NUCLEOTIDE SEQUENCE [LARGE SCALE GENOMIC DNA]</scope>
    <source>
        <strain evidence="6">AR-01</strain>
    </source>
</reference>
<evidence type="ECO:0000256" key="3">
    <source>
        <dbReference type="ARBA" id="ARBA00022679"/>
    </source>
</evidence>
<dbReference type="EMBL" id="JACEIK010002012">
    <property type="protein sequence ID" value="MCD9558449.1"/>
    <property type="molecule type" value="Genomic_DNA"/>
</dbReference>
<proteinExistence type="inferred from homology"/>
<evidence type="ECO:0000256" key="5">
    <source>
        <dbReference type="RuleBase" id="RU362057"/>
    </source>
</evidence>
<dbReference type="CDD" id="cd03784">
    <property type="entry name" value="GT1_Gtf-like"/>
    <property type="match status" value="1"/>
</dbReference>
<gene>
    <name evidence="6" type="ORF">HAX54_015827</name>
</gene>
<dbReference type="EC" id="2.4.1.-" evidence="5"/>
<name>A0ABS8UHZ4_DATST</name>
<dbReference type="PANTHER" id="PTHR48046">
    <property type="entry name" value="UDP-GLYCOSYLTRANSFERASE 72E1"/>
    <property type="match status" value="1"/>
</dbReference>
<evidence type="ECO:0000256" key="2">
    <source>
        <dbReference type="ARBA" id="ARBA00022676"/>
    </source>
</evidence>
<protein>
    <recommendedName>
        <fullName evidence="5">Glycosyltransferase</fullName>
        <ecNumber evidence="5">2.4.1.-</ecNumber>
    </recommendedName>
</protein>
<keyword evidence="2 4" id="KW-0328">Glycosyltransferase</keyword>
<dbReference type="Proteomes" id="UP000823775">
    <property type="component" value="Unassembled WGS sequence"/>
</dbReference>
<dbReference type="Pfam" id="PF00201">
    <property type="entry name" value="UDPGT"/>
    <property type="match status" value="1"/>
</dbReference>
<evidence type="ECO:0000256" key="4">
    <source>
        <dbReference type="RuleBase" id="RU003718"/>
    </source>
</evidence>
<organism evidence="6 7">
    <name type="scientific">Datura stramonium</name>
    <name type="common">Jimsonweed</name>
    <name type="synonym">Common thornapple</name>
    <dbReference type="NCBI Taxonomy" id="4076"/>
    <lineage>
        <taxon>Eukaryota</taxon>
        <taxon>Viridiplantae</taxon>
        <taxon>Streptophyta</taxon>
        <taxon>Embryophyta</taxon>
        <taxon>Tracheophyta</taxon>
        <taxon>Spermatophyta</taxon>
        <taxon>Magnoliopsida</taxon>
        <taxon>eudicotyledons</taxon>
        <taxon>Gunneridae</taxon>
        <taxon>Pentapetalae</taxon>
        <taxon>asterids</taxon>
        <taxon>lamiids</taxon>
        <taxon>Solanales</taxon>
        <taxon>Solanaceae</taxon>
        <taxon>Solanoideae</taxon>
        <taxon>Datureae</taxon>
        <taxon>Datura</taxon>
    </lineage>
</organism>
<dbReference type="InterPro" id="IPR035595">
    <property type="entry name" value="UDP_glycos_trans_CS"/>
</dbReference>
<comment type="caution">
    <text evidence="6">The sequence shown here is derived from an EMBL/GenBank/DDBJ whole genome shotgun (WGS) entry which is preliminary data.</text>
</comment>
<evidence type="ECO:0000313" key="6">
    <source>
        <dbReference type="EMBL" id="MCD9558449.1"/>
    </source>
</evidence>
<keyword evidence="3 4" id="KW-0808">Transferase</keyword>
<dbReference type="Gene3D" id="3.40.50.2000">
    <property type="entry name" value="Glycogen Phosphorylase B"/>
    <property type="match status" value="2"/>
</dbReference>
<comment type="similarity">
    <text evidence="1 4">Belongs to the UDP-glycosyltransferase family.</text>
</comment>
<keyword evidence="7" id="KW-1185">Reference proteome</keyword>